<gene>
    <name evidence="2" type="ORF">ONE63_005057</name>
</gene>
<sequence length="687" mass="76972">MTTAEVTATAVPAPQQQRAVSSSSSPAPPVRPERQPENTSQSRIQQYCLKDDVTSAEVVWCLQAVENHVSVAATGRQARLFPRMFPDSTIAQRMELGPSKVGYCLTFGLGPCFFERVLNELRECNGFTVSFDESLNKKSKKLQMDLAVMFWSKTTNDVQWRYFNSAVLGHSRAADLSKALQEELKELNLTKMFQVSMDGPNVNHACLKELEKDIKAIHGADCSTFVNIGSCGLHTVNNSYKQGFKSVKWNLMPFLRGIYYVFKDVPARRSDYVRFSESGKPIFPEKFCGVRWLENDSVAITASKAIPDLQDYVNGVSREKIKVDSKSFDNMQRGLNDKLMPARLAFFAYIAQQLNPFLKEYQCSAPLIPFLYTDLSAVVRNIMSHFVKESVLDKAKSVSDVDISKEDNLLSGSKVEVGHAVKAELRKLNLSADAIKAFKTDCRSILIKMCSILILKSPVSEKYKLAKYVTFCDPAIIASQVSVSRARLGNALQAVIAKNWFSGEICDKISREFKTLVAKPEFIALCAQYRRSDLRVDHFWRNYLQGQNSYQNLYSFLKVVLVLSHGQAFVERGFSVNKEMIVENQLARSLVAQRHVYDAIKSHGGVDNMMVDKKMISAIRAARSSYSDALKKDKEDNASARDAATKRRSICDELAELKAKRAKLITIKAAEINAMDDQILSLTASLG</sequence>
<dbReference type="Proteomes" id="UP001075354">
    <property type="component" value="Chromosome 16"/>
</dbReference>
<accession>A0AAV7X1N1</accession>
<dbReference type="PANTHER" id="PTHR37162:SF11">
    <property type="match status" value="1"/>
</dbReference>
<evidence type="ECO:0000313" key="2">
    <source>
        <dbReference type="EMBL" id="KAJ1519804.1"/>
    </source>
</evidence>
<evidence type="ECO:0000256" key="1">
    <source>
        <dbReference type="SAM" id="MobiDB-lite"/>
    </source>
</evidence>
<dbReference type="EMBL" id="JAPTSV010000016">
    <property type="protein sequence ID" value="KAJ1519804.1"/>
    <property type="molecule type" value="Genomic_DNA"/>
</dbReference>
<organism evidence="2 3">
    <name type="scientific">Megalurothrips usitatus</name>
    <name type="common">bean blossom thrips</name>
    <dbReference type="NCBI Taxonomy" id="439358"/>
    <lineage>
        <taxon>Eukaryota</taxon>
        <taxon>Metazoa</taxon>
        <taxon>Ecdysozoa</taxon>
        <taxon>Arthropoda</taxon>
        <taxon>Hexapoda</taxon>
        <taxon>Insecta</taxon>
        <taxon>Pterygota</taxon>
        <taxon>Neoptera</taxon>
        <taxon>Paraneoptera</taxon>
        <taxon>Thysanoptera</taxon>
        <taxon>Terebrantia</taxon>
        <taxon>Thripoidea</taxon>
        <taxon>Thripidae</taxon>
        <taxon>Megalurothrips</taxon>
    </lineage>
</organism>
<reference evidence="2" key="1">
    <citation type="submission" date="2022-12" db="EMBL/GenBank/DDBJ databases">
        <title>Chromosome-level genome assembly of the bean flower thrips Megalurothrips usitatus.</title>
        <authorList>
            <person name="Ma L."/>
            <person name="Liu Q."/>
            <person name="Li H."/>
            <person name="Cai W."/>
        </authorList>
    </citation>
    <scope>NUCLEOTIDE SEQUENCE</scope>
    <source>
        <strain evidence="2">Cailab_2022a</strain>
    </source>
</reference>
<proteinExistence type="predicted"/>
<feature type="compositionally biased region" description="Low complexity" evidence="1">
    <location>
        <begin position="1"/>
        <end position="25"/>
    </location>
</feature>
<protein>
    <submittedName>
        <fullName evidence="2">Uncharacterized protein</fullName>
    </submittedName>
</protein>
<comment type="caution">
    <text evidence="2">The sequence shown here is derived from an EMBL/GenBank/DDBJ whole genome shotgun (WGS) entry which is preliminary data.</text>
</comment>
<keyword evidence="3" id="KW-1185">Reference proteome</keyword>
<dbReference type="PANTHER" id="PTHR37162">
    <property type="entry name" value="HAT FAMILY DIMERISATION DOMAINCONTAINING PROTEIN-RELATED"/>
    <property type="match status" value="1"/>
</dbReference>
<evidence type="ECO:0000313" key="3">
    <source>
        <dbReference type="Proteomes" id="UP001075354"/>
    </source>
</evidence>
<feature type="region of interest" description="Disordered" evidence="1">
    <location>
        <begin position="1"/>
        <end position="43"/>
    </location>
</feature>
<name>A0AAV7X1N1_9NEOP</name>
<dbReference type="AlphaFoldDB" id="A0AAV7X1N1"/>